<reference evidence="15 16" key="1">
    <citation type="submission" date="2022-03" db="EMBL/GenBank/DDBJ databases">
        <title>Chryseobacterium sp. isolated from the Andong Sikhe.</title>
        <authorList>
            <person name="Won M."/>
            <person name="Kim S.-J."/>
            <person name="Kwon S.-W."/>
        </authorList>
    </citation>
    <scope>NUCLEOTIDE SEQUENCE [LARGE SCALE GENOMIC DNA]</scope>
    <source>
        <strain evidence="15 16">ADR-1</strain>
    </source>
</reference>
<keyword evidence="5 14" id="KW-1003">Cell membrane</keyword>
<evidence type="ECO:0000256" key="7">
    <source>
        <dbReference type="ARBA" id="ARBA00022801"/>
    </source>
</evidence>
<evidence type="ECO:0000256" key="14">
    <source>
        <dbReference type="HAMAP-Rule" id="MF_01006"/>
    </source>
</evidence>
<keyword evidence="14" id="KW-0133">Cell shape</keyword>
<evidence type="ECO:0000256" key="2">
    <source>
        <dbReference type="ARBA" id="ARBA00010621"/>
    </source>
</evidence>
<keyword evidence="6 14" id="KW-0812">Transmembrane</keyword>
<keyword evidence="8 14" id="KW-1133">Transmembrane helix</keyword>
<feature type="transmembrane region" description="Helical" evidence="14">
    <location>
        <begin position="179"/>
        <end position="200"/>
    </location>
</feature>
<proteinExistence type="inferred from homology"/>
<dbReference type="PANTHER" id="PTHR30622:SF3">
    <property type="entry name" value="UNDECAPRENYL-DIPHOSPHATASE"/>
    <property type="match status" value="1"/>
</dbReference>
<evidence type="ECO:0000256" key="5">
    <source>
        <dbReference type="ARBA" id="ARBA00022475"/>
    </source>
</evidence>
<keyword evidence="9 14" id="KW-0472">Membrane</keyword>
<feature type="transmembrane region" description="Helical" evidence="14">
    <location>
        <begin position="73"/>
        <end position="91"/>
    </location>
</feature>
<dbReference type="PANTHER" id="PTHR30622">
    <property type="entry name" value="UNDECAPRENYL-DIPHOSPHATASE"/>
    <property type="match status" value="1"/>
</dbReference>
<evidence type="ECO:0000256" key="12">
    <source>
        <dbReference type="ARBA" id="ARBA00032932"/>
    </source>
</evidence>
<evidence type="ECO:0000256" key="3">
    <source>
        <dbReference type="ARBA" id="ARBA00012374"/>
    </source>
</evidence>
<evidence type="ECO:0000256" key="10">
    <source>
        <dbReference type="ARBA" id="ARBA00023251"/>
    </source>
</evidence>
<comment type="subcellular location">
    <subcellularLocation>
        <location evidence="1 14">Cell membrane</location>
        <topology evidence="1 14">Multi-pass membrane protein</topology>
    </subcellularLocation>
</comment>
<keyword evidence="7 14" id="KW-0378">Hydrolase</keyword>
<name>A0ABY4BES1_9FLAO</name>
<gene>
    <name evidence="14" type="primary">uppP</name>
    <name evidence="15" type="ORF">MTP08_11400</name>
</gene>
<dbReference type="EMBL" id="CP094529">
    <property type="protein sequence ID" value="UOE37654.1"/>
    <property type="molecule type" value="Genomic_DNA"/>
</dbReference>
<keyword evidence="14" id="KW-0573">Peptidoglycan synthesis</keyword>
<dbReference type="EC" id="3.6.1.27" evidence="3 14"/>
<evidence type="ECO:0000256" key="6">
    <source>
        <dbReference type="ARBA" id="ARBA00022692"/>
    </source>
</evidence>
<feature type="transmembrane region" description="Helical" evidence="14">
    <location>
        <begin position="254"/>
        <end position="271"/>
    </location>
</feature>
<feature type="transmembrane region" description="Helical" evidence="14">
    <location>
        <begin position="41"/>
        <end position="61"/>
    </location>
</feature>
<keyword evidence="16" id="KW-1185">Reference proteome</keyword>
<evidence type="ECO:0000256" key="11">
    <source>
        <dbReference type="ARBA" id="ARBA00032707"/>
    </source>
</evidence>
<comment type="miscellaneous">
    <text evidence="14">Bacitracin is thought to be involved in the inhibition of peptidoglycan synthesis by sequestering undecaprenyl diphosphate, thereby reducing the pool of lipid carrier available.</text>
</comment>
<accession>A0ABY4BES1</accession>
<evidence type="ECO:0000256" key="4">
    <source>
        <dbReference type="ARBA" id="ARBA00021581"/>
    </source>
</evidence>
<evidence type="ECO:0000256" key="13">
    <source>
        <dbReference type="ARBA" id="ARBA00047594"/>
    </source>
</evidence>
<feature type="transmembrane region" description="Helical" evidence="14">
    <location>
        <begin position="220"/>
        <end position="242"/>
    </location>
</feature>
<organism evidence="15 16">
    <name type="scientific">Chryseobacterium oryzae</name>
    <dbReference type="NCBI Taxonomy" id="2929799"/>
    <lineage>
        <taxon>Bacteria</taxon>
        <taxon>Pseudomonadati</taxon>
        <taxon>Bacteroidota</taxon>
        <taxon>Flavobacteriia</taxon>
        <taxon>Flavobacteriales</taxon>
        <taxon>Weeksellaceae</taxon>
        <taxon>Chryseobacterium group</taxon>
        <taxon>Chryseobacterium</taxon>
    </lineage>
</organism>
<protein>
    <recommendedName>
        <fullName evidence="4 14">Undecaprenyl-diphosphatase</fullName>
        <ecNumber evidence="3 14">3.6.1.27</ecNumber>
    </recommendedName>
    <alternativeName>
        <fullName evidence="12 14">Bacitracin resistance protein</fullName>
    </alternativeName>
    <alternativeName>
        <fullName evidence="11 14">Undecaprenyl pyrophosphate phosphatase</fullName>
    </alternativeName>
</protein>
<keyword evidence="14" id="KW-0961">Cell wall biogenesis/degradation</keyword>
<dbReference type="Proteomes" id="UP000831068">
    <property type="component" value="Chromosome"/>
</dbReference>
<comment type="catalytic activity">
    <reaction evidence="13 14">
        <text>di-trans,octa-cis-undecaprenyl diphosphate + H2O = di-trans,octa-cis-undecaprenyl phosphate + phosphate + H(+)</text>
        <dbReference type="Rhea" id="RHEA:28094"/>
        <dbReference type="ChEBI" id="CHEBI:15377"/>
        <dbReference type="ChEBI" id="CHEBI:15378"/>
        <dbReference type="ChEBI" id="CHEBI:43474"/>
        <dbReference type="ChEBI" id="CHEBI:58405"/>
        <dbReference type="ChEBI" id="CHEBI:60392"/>
        <dbReference type="EC" id="3.6.1.27"/>
    </reaction>
</comment>
<sequence length="272" mass="30161">MDLIKAIIIAIIEGLTEYLPISSTAHMGFTASLMGMQETEFLKMFQVSIQFGAILSVVVAYWKKFFDFSNLKFYYKLAFAVVPALVLGYFLDDKIEAVLGNQIAISTVLVLGGVVLLFADQWFKNPVIHDEKGISIKKAVTIGFWQCLAMMPGTSRSAASIIGGMTQGLSRKAAAEFSFFLAVPTMLAVTVYSVFVKTWGKGTPNESKGYEMIFSSSENITVFVVGNIVAFIVALIAIKSFIGLLNKYGFKPWGWYRIIVGIGLLVYFYWFK</sequence>
<feature type="transmembrane region" description="Helical" evidence="14">
    <location>
        <begin position="103"/>
        <end position="123"/>
    </location>
</feature>
<dbReference type="HAMAP" id="MF_01006">
    <property type="entry name" value="Undec_diphosphatase"/>
    <property type="match status" value="1"/>
</dbReference>
<dbReference type="InterPro" id="IPR003824">
    <property type="entry name" value="UppP"/>
</dbReference>
<dbReference type="RefSeq" id="WP_243576056.1">
    <property type="nucleotide sequence ID" value="NZ_CP094529.1"/>
</dbReference>
<evidence type="ECO:0000313" key="15">
    <source>
        <dbReference type="EMBL" id="UOE37654.1"/>
    </source>
</evidence>
<evidence type="ECO:0000256" key="8">
    <source>
        <dbReference type="ARBA" id="ARBA00022989"/>
    </source>
</evidence>
<evidence type="ECO:0000256" key="1">
    <source>
        <dbReference type="ARBA" id="ARBA00004651"/>
    </source>
</evidence>
<comment type="similarity">
    <text evidence="2 14">Belongs to the UppP family.</text>
</comment>
<dbReference type="Pfam" id="PF02673">
    <property type="entry name" value="BacA"/>
    <property type="match status" value="1"/>
</dbReference>
<keyword evidence="10 14" id="KW-0046">Antibiotic resistance</keyword>
<comment type="function">
    <text evidence="14">Catalyzes the dephosphorylation of undecaprenyl diphosphate (UPP). Confers resistance to bacitracin.</text>
</comment>
<evidence type="ECO:0000313" key="16">
    <source>
        <dbReference type="Proteomes" id="UP000831068"/>
    </source>
</evidence>
<evidence type="ECO:0000256" key="9">
    <source>
        <dbReference type="ARBA" id="ARBA00023136"/>
    </source>
</evidence>